<dbReference type="Proteomes" id="UP000463857">
    <property type="component" value="Chromosome"/>
</dbReference>
<reference evidence="1 2" key="1">
    <citation type="journal article" date="2018" name="Int. J. Syst. Evol. Microbiol.">
        <title>Epidermidibacterium keratini gen. nov., sp. nov., a member of the family Sporichthyaceae, isolated from keratin epidermis.</title>
        <authorList>
            <person name="Lee D.G."/>
            <person name="Trujillo M.E."/>
            <person name="Kang S."/>
            <person name="Nam J.J."/>
            <person name="Kim Y.J."/>
        </authorList>
    </citation>
    <scope>NUCLEOTIDE SEQUENCE [LARGE SCALE GENOMIC DNA]</scope>
    <source>
        <strain evidence="1 2">EPI-7</strain>
    </source>
</reference>
<proteinExistence type="predicted"/>
<dbReference type="RefSeq" id="WP_159547188.1">
    <property type="nucleotide sequence ID" value="NZ_CP047156.1"/>
</dbReference>
<dbReference type="KEGG" id="eke:EK0264_18490"/>
<dbReference type="EMBL" id="CP047156">
    <property type="protein sequence ID" value="QHC02064.1"/>
    <property type="molecule type" value="Genomic_DNA"/>
</dbReference>
<dbReference type="InterPro" id="IPR038389">
    <property type="entry name" value="PSMG2_sf"/>
</dbReference>
<dbReference type="PIRSF" id="PIRSF028754">
    <property type="entry name" value="UCP028754"/>
    <property type="match status" value="1"/>
</dbReference>
<dbReference type="AlphaFoldDB" id="A0A7L4YT17"/>
<dbReference type="InterPro" id="IPR019151">
    <property type="entry name" value="Proteasome_assmbl_chaperone_2"/>
</dbReference>
<dbReference type="InterPro" id="IPR008492">
    <property type="entry name" value="Rv2714-like"/>
</dbReference>
<organism evidence="1 2">
    <name type="scientific">Epidermidibacterium keratini</name>
    <dbReference type="NCBI Taxonomy" id="1891644"/>
    <lineage>
        <taxon>Bacteria</taxon>
        <taxon>Bacillati</taxon>
        <taxon>Actinomycetota</taxon>
        <taxon>Actinomycetes</taxon>
        <taxon>Sporichthyales</taxon>
        <taxon>Sporichthyaceae</taxon>
        <taxon>Epidermidibacterium</taxon>
    </lineage>
</organism>
<evidence type="ECO:0000313" key="1">
    <source>
        <dbReference type="EMBL" id="QHC02064.1"/>
    </source>
</evidence>
<keyword evidence="2" id="KW-1185">Reference proteome</keyword>
<dbReference type="Gene3D" id="3.40.50.10900">
    <property type="entry name" value="PAC-like subunit"/>
    <property type="match status" value="1"/>
</dbReference>
<dbReference type="OrthoDB" id="3733464at2"/>
<sequence>MIDDDFEADLTSPVLIAAFSGWNDAARAASGVVEHLELSWDARPLASMDPQDYYDFQVNRPTVSLIDGVIRRMEWPTTHVSVCRPPRSDRDVLFVRGPEPNFHWAAYCEDLLDVARQTGVEKVVLLGAMHMQTHYRSRVPVTGSAYDGPSATRFGAEHTRYEGPAGITAVLHDACVRAGLPAVSFWAGVPYYLPWDAWVPATLALLHRVEDVLDMPIPVGTLPEQADDARSRAQAAIEADPELSAHLEQIVEQPEDPLADASGDDLAEEFERYLRRRSDEADD</sequence>
<accession>A0A7L4YT17</accession>
<evidence type="ECO:0000313" key="2">
    <source>
        <dbReference type="Proteomes" id="UP000463857"/>
    </source>
</evidence>
<dbReference type="InParanoid" id="A0A7L4YT17"/>
<dbReference type="Pfam" id="PF09754">
    <property type="entry name" value="PAC2"/>
    <property type="match status" value="1"/>
</dbReference>
<gene>
    <name evidence="1" type="ORF">EK0264_18490</name>
</gene>
<dbReference type="SUPFAM" id="SSF159659">
    <property type="entry name" value="Cgl1923-like"/>
    <property type="match status" value="1"/>
</dbReference>
<protein>
    <submittedName>
        <fullName evidence="1">PAC2 family protein</fullName>
    </submittedName>
</protein>
<name>A0A7L4YT17_9ACTN</name>